<evidence type="ECO:0000313" key="9">
    <source>
        <dbReference type="Proteomes" id="UP000824044"/>
    </source>
</evidence>
<evidence type="ECO:0000256" key="1">
    <source>
        <dbReference type="ARBA" id="ARBA00001966"/>
    </source>
</evidence>
<keyword evidence="2" id="KW-0004">4Fe-4S</keyword>
<proteinExistence type="predicted"/>
<dbReference type="AlphaFoldDB" id="A0A9D2DXX5"/>
<keyword evidence="6" id="KW-0411">Iron-sulfur</keyword>
<dbReference type="GO" id="GO:0051539">
    <property type="term" value="F:4 iron, 4 sulfur cluster binding"/>
    <property type="evidence" value="ECO:0007669"/>
    <property type="project" value="UniProtKB-KW"/>
</dbReference>
<dbReference type="CDD" id="cd01335">
    <property type="entry name" value="Radical_SAM"/>
    <property type="match status" value="1"/>
</dbReference>
<dbReference type="GO" id="GO:0046872">
    <property type="term" value="F:metal ion binding"/>
    <property type="evidence" value="ECO:0007669"/>
    <property type="project" value="UniProtKB-KW"/>
</dbReference>
<evidence type="ECO:0000256" key="4">
    <source>
        <dbReference type="ARBA" id="ARBA00022723"/>
    </source>
</evidence>
<evidence type="ECO:0000256" key="6">
    <source>
        <dbReference type="ARBA" id="ARBA00023014"/>
    </source>
</evidence>
<dbReference type="SFLD" id="SFLDG01111">
    <property type="entry name" value="Uncharacterised_Radical_SAM_Su"/>
    <property type="match status" value="1"/>
</dbReference>
<evidence type="ECO:0000256" key="3">
    <source>
        <dbReference type="ARBA" id="ARBA00022691"/>
    </source>
</evidence>
<protein>
    <submittedName>
        <fullName evidence="8">TatD family nuclease-associated radical SAM protein</fullName>
    </submittedName>
</protein>
<keyword evidence="3" id="KW-0949">S-adenosyl-L-methionine</keyword>
<dbReference type="InterPro" id="IPR013785">
    <property type="entry name" value="Aldolase_TIM"/>
</dbReference>
<evidence type="ECO:0000313" key="8">
    <source>
        <dbReference type="EMBL" id="HIZ25009.1"/>
    </source>
</evidence>
<dbReference type="PANTHER" id="PTHR30352:SF5">
    <property type="entry name" value="PYRUVATE FORMATE-LYASE 1-ACTIVATING ENZYME"/>
    <property type="match status" value="1"/>
</dbReference>
<dbReference type="InterPro" id="IPR023821">
    <property type="entry name" value="rSAM_TatD-assoc"/>
</dbReference>
<reference evidence="8" key="1">
    <citation type="journal article" date="2021" name="PeerJ">
        <title>Extensive microbial diversity within the chicken gut microbiome revealed by metagenomics and culture.</title>
        <authorList>
            <person name="Gilroy R."/>
            <person name="Ravi A."/>
            <person name="Getino M."/>
            <person name="Pursley I."/>
            <person name="Horton D.L."/>
            <person name="Alikhan N.F."/>
            <person name="Baker D."/>
            <person name="Gharbi K."/>
            <person name="Hall N."/>
            <person name="Watson M."/>
            <person name="Adriaenssens E.M."/>
            <person name="Foster-Nyarko E."/>
            <person name="Jarju S."/>
            <person name="Secka A."/>
            <person name="Antonio M."/>
            <person name="Oren A."/>
            <person name="Chaudhuri R.R."/>
            <person name="La Ragione R."/>
            <person name="Hildebrand F."/>
            <person name="Pallen M.J."/>
        </authorList>
    </citation>
    <scope>NUCLEOTIDE SEQUENCE</scope>
    <source>
        <strain evidence="8">CHK33-5263</strain>
    </source>
</reference>
<comment type="cofactor">
    <cofactor evidence="1">
        <name>[4Fe-4S] cluster</name>
        <dbReference type="ChEBI" id="CHEBI:49883"/>
    </cofactor>
</comment>
<dbReference type="PANTHER" id="PTHR30352">
    <property type="entry name" value="PYRUVATE FORMATE-LYASE-ACTIVATING ENZYME"/>
    <property type="match status" value="1"/>
</dbReference>
<reference evidence="8" key="2">
    <citation type="submission" date="2021-04" db="EMBL/GenBank/DDBJ databases">
        <authorList>
            <person name="Gilroy R."/>
        </authorList>
    </citation>
    <scope>NUCLEOTIDE SEQUENCE</scope>
    <source>
        <strain evidence="8">CHK33-5263</strain>
    </source>
</reference>
<organism evidence="8 9">
    <name type="scientific">Candidatus Gallimonas intestinigallinarum</name>
    <dbReference type="NCBI Taxonomy" id="2838604"/>
    <lineage>
        <taxon>Bacteria</taxon>
        <taxon>Bacillati</taxon>
        <taxon>Bacillota</taxon>
        <taxon>Clostridia</taxon>
        <taxon>Candidatus Gallimonas</taxon>
    </lineage>
</organism>
<name>A0A9D2DXX5_9FIRM</name>
<feature type="domain" description="Radical SAM core" evidence="7">
    <location>
        <begin position="6"/>
        <end position="197"/>
    </location>
</feature>
<dbReference type="SUPFAM" id="SSF102114">
    <property type="entry name" value="Radical SAM enzymes"/>
    <property type="match status" value="1"/>
</dbReference>
<dbReference type="PROSITE" id="PS51918">
    <property type="entry name" value="RADICAL_SAM"/>
    <property type="match status" value="1"/>
</dbReference>
<keyword evidence="5" id="KW-0408">Iron</keyword>
<dbReference type="InterPro" id="IPR007197">
    <property type="entry name" value="rSAM"/>
</dbReference>
<sequence>MDTYVYKIGNNLYINLTNRCSNRCTFCVRDEKHPFEGYDLWLKECEPTAQQVIDLIGDPAQYGEIVFCGFGEPTYRLGAMLEICDYVHAKGGKTRLNTNGHGSIINQHDITADLVGRLDGINISLNASNARLYEKLCRPIYPEMAFDSMLFFAQACREKGLNCWFSVVDCIGEEEVAACQKLADSIGIPLRVREMIS</sequence>
<evidence type="ECO:0000256" key="2">
    <source>
        <dbReference type="ARBA" id="ARBA00022485"/>
    </source>
</evidence>
<dbReference type="SFLD" id="SFLDS00029">
    <property type="entry name" value="Radical_SAM"/>
    <property type="match status" value="1"/>
</dbReference>
<dbReference type="InterPro" id="IPR058240">
    <property type="entry name" value="rSAM_sf"/>
</dbReference>
<dbReference type="Pfam" id="PF04055">
    <property type="entry name" value="Radical_SAM"/>
    <property type="match status" value="1"/>
</dbReference>
<dbReference type="NCBIfam" id="TIGR04038">
    <property type="entry name" value="tatD_link_rSAM"/>
    <property type="match status" value="1"/>
</dbReference>
<accession>A0A9D2DXX5</accession>
<comment type="caution">
    <text evidence="8">The sequence shown here is derived from an EMBL/GenBank/DDBJ whole genome shotgun (WGS) entry which is preliminary data.</text>
</comment>
<evidence type="ECO:0000259" key="7">
    <source>
        <dbReference type="PROSITE" id="PS51918"/>
    </source>
</evidence>
<gene>
    <name evidence="8" type="ORF">H9812_06025</name>
</gene>
<dbReference type="EMBL" id="DXBS01000114">
    <property type="protein sequence ID" value="HIZ25009.1"/>
    <property type="molecule type" value="Genomic_DNA"/>
</dbReference>
<evidence type="ECO:0000256" key="5">
    <source>
        <dbReference type="ARBA" id="ARBA00023004"/>
    </source>
</evidence>
<dbReference type="Gene3D" id="3.20.20.70">
    <property type="entry name" value="Aldolase class I"/>
    <property type="match status" value="1"/>
</dbReference>
<dbReference type="InterPro" id="IPR034457">
    <property type="entry name" value="Organic_radical-activating"/>
</dbReference>
<dbReference type="Proteomes" id="UP000824044">
    <property type="component" value="Unassembled WGS sequence"/>
</dbReference>
<dbReference type="GO" id="GO:0003824">
    <property type="term" value="F:catalytic activity"/>
    <property type="evidence" value="ECO:0007669"/>
    <property type="project" value="InterPro"/>
</dbReference>
<keyword evidence="4" id="KW-0479">Metal-binding</keyword>